<dbReference type="EMBL" id="RYZH01000051">
    <property type="protein sequence ID" value="RUL84230.1"/>
    <property type="molecule type" value="Genomic_DNA"/>
</dbReference>
<dbReference type="PROSITE" id="PS51257">
    <property type="entry name" value="PROKAR_LIPOPROTEIN"/>
    <property type="match status" value="1"/>
</dbReference>
<reference evidence="3 4" key="1">
    <citation type="submission" date="2018-12" db="EMBL/GenBank/DDBJ databases">
        <authorList>
            <person name="Toschakov S.V."/>
        </authorList>
    </citation>
    <scope>NUCLEOTIDE SEQUENCE [LARGE SCALE GENOMIC DNA]</scope>
    <source>
        <strain evidence="3 4">GM2012</strain>
    </source>
</reference>
<name>A0A432MEX9_9BACT</name>
<dbReference type="InterPro" id="IPR036761">
    <property type="entry name" value="TTHA0802/YceI-like_sf"/>
</dbReference>
<feature type="domain" description="Lipid/polyisoprenoid-binding YceI-like" evidence="2">
    <location>
        <begin position="86"/>
        <end position="252"/>
    </location>
</feature>
<reference evidence="3 4" key="2">
    <citation type="submission" date="2019-01" db="EMBL/GenBank/DDBJ databases">
        <title>Tautonia sociabilis, a novel thermotolerant planctomycete of Isosphaeraceae family, isolated from a 4000 m deep subterranean habitat.</title>
        <authorList>
            <person name="Kovaleva O.L."/>
            <person name="Elcheninov A.G."/>
            <person name="Van Heerden E."/>
            <person name="Toshchakov S.V."/>
            <person name="Novikov A."/>
            <person name="Bonch-Osmolovskaya E.A."/>
            <person name="Kublanov I.V."/>
        </authorList>
    </citation>
    <scope>NUCLEOTIDE SEQUENCE [LARGE SCALE GENOMIC DNA]</scope>
    <source>
        <strain evidence="3 4">GM2012</strain>
    </source>
</reference>
<dbReference type="OrthoDB" id="9811006at2"/>
<keyword evidence="1" id="KW-0732">Signal</keyword>
<dbReference type="Proteomes" id="UP000280296">
    <property type="component" value="Unassembled WGS sequence"/>
</dbReference>
<dbReference type="Gene3D" id="2.40.128.110">
    <property type="entry name" value="Lipid/polyisoprenoid-binding, YceI-like"/>
    <property type="match status" value="1"/>
</dbReference>
<evidence type="ECO:0000313" key="4">
    <source>
        <dbReference type="Proteomes" id="UP000280296"/>
    </source>
</evidence>
<dbReference type="PANTHER" id="PTHR34406:SF1">
    <property type="entry name" value="PROTEIN YCEI"/>
    <property type="match status" value="1"/>
</dbReference>
<accession>A0A432MEX9</accession>
<comment type="caution">
    <text evidence="3">The sequence shown here is derived from an EMBL/GenBank/DDBJ whole genome shotgun (WGS) entry which is preliminary data.</text>
</comment>
<proteinExistence type="predicted"/>
<dbReference type="SUPFAM" id="SSF101874">
    <property type="entry name" value="YceI-like"/>
    <property type="match status" value="1"/>
</dbReference>
<dbReference type="SMART" id="SM00867">
    <property type="entry name" value="YceI"/>
    <property type="match status" value="1"/>
</dbReference>
<keyword evidence="4" id="KW-1185">Reference proteome</keyword>
<evidence type="ECO:0000259" key="2">
    <source>
        <dbReference type="SMART" id="SM00867"/>
    </source>
</evidence>
<dbReference type="InterPro" id="IPR007372">
    <property type="entry name" value="Lipid/polyisoprenoid-bd_YceI"/>
</dbReference>
<protein>
    <submittedName>
        <fullName evidence="3">YceI family protein</fullName>
    </submittedName>
</protein>
<gene>
    <name evidence="3" type="ORF">TsocGM_20790</name>
</gene>
<evidence type="ECO:0000256" key="1">
    <source>
        <dbReference type="SAM" id="SignalP"/>
    </source>
</evidence>
<dbReference type="PANTHER" id="PTHR34406">
    <property type="entry name" value="PROTEIN YCEI"/>
    <property type="match status" value="1"/>
</dbReference>
<dbReference type="RefSeq" id="WP_126727385.1">
    <property type="nucleotide sequence ID" value="NZ_RYZH01000051.1"/>
</dbReference>
<feature type="chain" id="PRO_5019391095" evidence="1">
    <location>
        <begin position="27"/>
        <end position="259"/>
    </location>
</feature>
<dbReference type="Pfam" id="PF04264">
    <property type="entry name" value="YceI"/>
    <property type="match status" value="1"/>
</dbReference>
<sequence length="259" mass="26906">MNVIARWSAMLALAVLMIAGCSDPTADVTAAKVGEAQPVADSDPVAALSVTEFEADADANANAEPDLQGAAEPESEPAVAAEGGESVLFDGSNSSIGFFGSKLVGGGHDGGFKTFSGRFVLNPEGEVVSVSATIDMNSLWSDNDQLTGHLKNEDFFEVNTYPESEFVSTSITPASAGAEGATHEVTGNLTMHGVTKSVTFPATVAVTDSAVTLDSEFKIDRTIWGIVYGADSDVRDRIINKDVVIRLDIDAPRGSSAAE</sequence>
<evidence type="ECO:0000313" key="3">
    <source>
        <dbReference type="EMBL" id="RUL84230.1"/>
    </source>
</evidence>
<organism evidence="3 4">
    <name type="scientific">Tautonia sociabilis</name>
    <dbReference type="NCBI Taxonomy" id="2080755"/>
    <lineage>
        <taxon>Bacteria</taxon>
        <taxon>Pseudomonadati</taxon>
        <taxon>Planctomycetota</taxon>
        <taxon>Planctomycetia</taxon>
        <taxon>Isosphaerales</taxon>
        <taxon>Isosphaeraceae</taxon>
        <taxon>Tautonia</taxon>
    </lineage>
</organism>
<dbReference type="AlphaFoldDB" id="A0A432MEX9"/>
<feature type="signal peptide" evidence="1">
    <location>
        <begin position="1"/>
        <end position="26"/>
    </location>
</feature>